<proteinExistence type="predicted"/>
<dbReference type="Pfam" id="PF01400">
    <property type="entry name" value="Astacin"/>
    <property type="match status" value="1"/>
</dbReference>
<feature type="binding site" evidence="1">
    <location>
        <position position="212"/>
    </location>
    <ligand>
        <name>Zn(2+)</name>
        <dbReference type="ChEBI" id="CHEBI:29105"/>
        <note>catalytic</note>
    </ligand>
</feature>
<keyword evidence="1" id="KW-0482">Metalloprotease</keyword>
<accession>A0A3N4Q0V7</accession>
<comment type="caution">
    <text evidence="1">Lacks conserved residue(s) required for the propagation of feature annotation.</text>
</comment>
<dbReference type="SUPFAM" id="SSF55486">
    <property type="entry name" value="Metalloproteases ('zincins'), catalytic domain"/>
    <property type="match status" value="1"/>
</dbReference>
<evidence type="ECO:0000259" key="2">
    <source>
        <dbReference type="PROSITE" id="PS51864"/>
    </source>
</evidence>
<keyword evidence="4" id="KW-1185">Reference proteome</keyword>
<keyword evidence="1" id="KW-0378">Hydrolase</keyword>
<keyword evidence="1" id="KW-0645">Protease</keyword>
<keyword evidence="1" id="KW-0862">Zinc</keyword>
<dbReference type="CDD" id="cd04280">
    <property type="entry name" value="ZnMc_astacin_like"/>
    <property type="match status" value="1"/>
</dbReference>
<feature type="active site" evidence="1">
    <location>
        <position position="203"/>
    </location>
</feature>
<comment type="caution">
    <text evidence="3">The sequence shown here is derived from an EMBL/GenBank/DDBJ whole genome shotgun (WGS) entry which is preliminary data.</text>
</comment>
<dbReference type="PROSITE" id="PS51864">
    <property type="entry name" value="ASTACIN"/>
    <property type="match status" value="1"/>
</dbReference>
<dbReference type="PANTHER" id="PTHR10127:SF850">
    <property type="entry name" value="METALLOENDOPEPTIDASE"/>
    <property type="match status" value="1"/>
</dbReference>
<dbReference type="InterPro" id="IPR034035">
    <property type="entry name" value="Astacin-like_dom"/>
</dbReference>
<dbReference type="InterPro" id="IPR006026">
    <property type="entry name" value="Peptidase_Metallo"/>
</dbReference>
<protein>
    <recommendedName>
        <fullName evidence="2">Peptidase M12A domain-containing protein</fullName>
    </recommendedName>
</protein>
<keyword evidence="1" id="KW-0479">Metal-binding</keyword>
<dbReference type="SMART" id="SM00235">
    <property type="entry name" value="ZnMc"/>
    <property type="match status" value="1"/>
</dbReference>
<dbReference type="AlphaFoldDB" id="A0A3N4Q0V7"/>
<dbReference type="PANTHER" id="PTHR10127">
    <property type="entry name" value="DISCOIDIN, CUB, EGF, LAMININ , AND ZINC METALLOPROTEASE DOMAIN CONTAINING"/>
    <property type="match status" value="1"/>
</dbReference>
<comment type="cofactor">
    <cofactor evidence="1">
        <name>Zn(2+)</name>
        <dbReference type="ChEBI" id="CHEBI:29105"/>
    </cofactor>
    <text evidence="1">Binds 1 zinc ion per subunit.</text>
</comment>
<gene>
    <name evidence="3" type="ORF">EGT74_10190</name>
</gene>
<sequence length="411" mass="46209">MLHPYSKITLKTFTMNTQWKLNAWLLPALILLFSACKKETRSKNESTRVTGAPACVACLQGPAGTPVVLENRKTGKKTPVVEYNGEYYLQGDIVLSKEQIAFLKGETEENARTGVSSFARMWPNRTVFYAIHPNLPLADRFDVEDAISHWQQQTNLQFVVRTSQPDYVEFVPSTVCAATYGKIGGRQEIKLAPGCDVTSVIHEIGHAIGFFHEQSRKDRWMSIAIHPQNMQSGAAPNFWTWEEIGVPGFQIGTFDFASVMLYESFAFSANGQPTITRLDGSTFGRNNWLSVGDIDTYNHMYNRPYFVMAKTNEQVINNGTEIGSTWQCDLWAYTDASMTQLANLPWTLELLVSVTWEDDDAPGGNASPQKWLLSPGTNHIALGEGYSIRNRRTGAQRKLDFDIYNNGLWSY</sequence>
<evidence type="ECO:0000313" key="3">
    <source>
        <dbReference type="EMBL" id="RPE13858.1"/>
    </source>
</evidence>
<organism evidence="3 4">
    <name type="scientific">Chitinophaga lutea</name>
    <dbReference type="NCBI Taxonomy" id="2488634"/>
    <lineage>
        <taxon>Bacteria</taxon>
        <taxon>Pseudomonadati</taxon>
        <taxon>Bacteroidota</taxon>
        <taxon>Chitinophagia</taxon>
        <taxon>Chitinophagales</taxon>
        <taxon>Chitinophagaceae</taxon>
        <taxon>Chitinophaga</taxon>
    </lineage>
</organism>
<dbReference type="InterPro" id="IPR001506">
    <property type="entry name" value="Peptidase_M12A"/>
</dbReference>
<dbReference type="GO" id="GO:0008270">
    <property type="term" value="F:zinc ion binding"/>
    <property type="evidence" value="ECO:0007669"/>
    <property type="project" value="UniProtKB-UniRule"/>
</dbReference>
<feature type="binding site" evidence="1">
    <location>
        <position position="202"/>
    </location>
    <ligand>
        <name>Zn(2+)</name>
        <dbReference type="ChEBI" id="CHEBI:29105"/>
        <note>catalytic</note>
    </ligand>
</feature>
<reference evidence="3 4" key="1">
    <citation type="submission" date="2018-11" db="EMBL/GenBank/DDBJ databases">
        <title>Chitinophaga lutea sp.nov., isolate from arsenic contaminated soil.</title>
        <authorList>
            <person name="Zong Y."/>
        </authorList>
    </citation>
    <scope>NUCLEOTIDE SEQUENCE [LARGE SCALE GENOMIC DNA]</scope>
    <source>
        <strain evidence="3 4">ZY74</strain>
    </source>
</reference>
<evidence type="ECO:0000256" key="1">
    <source>
        <dbReference type="PROSITE-ProRule" id="PRU01211"/>
    </source>
</evidence>
<evidence type="ECO:0000313" key="4">
    <source>
        <dbReference type="Proteomes" id="UP000278351"/>
    </source>
</evidence>
<name>A0A3N4Q0V7_9BACT</name>
<dbReference type="EMBL" id="RPDH01000001">
    <property type="protein sequence ID" value="RPE13858.1"/>
    <property type="molecule type" value="Genomic_DNA"/>
</dbReference>
<dbReference type="GO" id="GO:0004222">
    <property type="term" value="F:metalloendopeptidase activity"/>
    <property type="evidence" value="ECO:0007669"/>
    <property type="project" value="UniProtKB-UniRule"/>
</dbReference>
<dbReference type="PRINTS" id="PR00480">
    <property type="entry name" value="ASTACIN"/>
</dbReference>
<dbReference type="Gene3D" id="3.40.390.10">
    <property type="entry name" value="Collagenase (Catalytic Domain)"/>
    <property type="match status" value="1"/>
</dbReference>
<dbReference type="GO" id="GO:0006508">
    <property type="term" value="P:proteolysis"/>
    <property type="evidence" value="ECO:0007669"/>
    <property type="project" value="UniProtKB-KW"/>
</dbReference>
<feature type="domain" description="Peptidase M12A" evidence="2">
    <location>
        <begin position="110"/>
        <end position="304"/>
    </location>
</feature>
<dbReference type="InterPro" id="IPR024079">
    <property type="entry name" value="MetalloPept_cat_dom_sf"/>
</dbReference>
<feature type="binding site" evidence="1">
    <location>
        <position position="206"/>
    </location>
    <ligand>
        <name>Zn(2+)</name>
        <dbReference type="ChEBI" id="CHEBI:29105"/>
        <note>catalytic</note>
    </ligand>
</feature>
<dbReference type="Proteomes" id="UP000278351">
    <property type="component" value="Unassembled WGS sequence"/>
</dbReference>